<dbReference type="PANTHER" id="PTHR21351">
    <property type="entry name" value="BARDET-BIEDL SYNDROME PROTEIN 5"/>
    <property type="match status" value="1"/>
</dbReference>
<dbReference type="STRING" id="1890364.A0A2P6NT99"/>
<dbReference type="GO" id="GO:0036064">
    <property type="term" value="C:ciliary basal body"/>
    <property type="evidence" value="ECO:0007669"/>
    <property type="project" value="TreeGrafter"/>
</dbReference>
<evidence type="ECO:0000259" key="8">
    <source>
        <dbReference type="SMART" id="SM00683"/>
    </source>
</evidence>
<dbReference type="OrthoDB" id="10261999at2759"/>
<evidence type="ECO:0000256" key="1">
    <source>
        <dbReference type="ARBA" id="ARBA00004138"/>
    </source>
</evidence>
<dbReference type="InParanoid" id="A0A2P6NT99"/>
<dbReference type="InterPro" id="IPR006606">
    <property type="entry name" value="BBL5"/>
</dbReference>
<gene>
    <name evidence="9" type="ORF">PROFUN_01454</name>
</gene>
<dbReference type="GO" id="GO:0032266">
    <property type="term" value="F:phosphatidylinositol-3-phosphate binding"/>
    <property type="evidence" value="ECO:0007669"/>
    <property type="project" value="TreeGrafter"/>
</dbReference>
<dbReference type="PANTHER" id="PTHR21351:SF0">
    <property type="entry name" value="BARDET-BIEDL SYNDROME 5 PROTEIN"/>
    <property type="match status" value="1"/>
</dbReference>
<proteinExistence type="inferred from homology"/>
<feature type="domain" description="BBSome complex member BBS5 PH" evidence="8">
    <location>
        <begin position="161"/>
        <end position="215"/>
    </location>
</feature>
<accession>A0A2P6NT99</accession>
<keyword evidence="4" id="KW-0963">Cytoplasm</keyword>
<keyword evidence="7" id="KW-0966">Cell projection</keyword>
<keyword evidence="10" id="KW-1185">Reference proteome</keyword>
<sequence length="356" mass="40148">MEAASTTTIAFQYVWQDKEVRFQMSLSLTQPLYSDLQCRPGEVSFFKDGRGQLGAVLTTNLRLLWVSYRSAKNNISVGYSSLQTISVHTVANKQKKETFMLSICAKHEDNTANLNFLCSNPTIKVILYEALHDYEKTRLFRDLKLRGAIIRDKEPVLLPGEHVYRKVPGIWNLSAEQGNLGTFVITNVRLVWFANLITSFNASIPYMQIKNIRTRSSAFGKALVIETMPQSGGYILGFKIDPLETLNEVCAELQSIHSIFAKEPIFGITKSKTEEADLSSFNFSFLFSNKGNNAQKKKALEEEEEVIEQEDPDALALYYADGNTNRDREPVFNEDLGLAIETLKEGMTIGNLWSVV</sequence>
<dbReference type="GO" id="GO:0034464">
    <property type="term" value="C:BBSome"/>
    <property type="evidence" value="ECO:0007669"/>
    <property type="project" value="InterPro"/>
</dbReference>
<evidence type="ECO:0000256" key="3">
    <source>
        <dbReference type="ARBA" id="ARBA00005822"/>
    </source>
</evidence>
<evidence type="ECO:0000313" key="9">
    <source>
        <dbReference type="EMBL" id="PRP87192.1"/>
    </source>
</evidence>
<dbReference type="Proteomes" id="UP000241769">
    <property type="component" value="Unassembled WGS sequence"/>
</dbReference>
<protein>
    <submittedName>
        <fullName evidence="9">Bardet-Biedl syndrome 5 protein</fullName>
    </submittedName>
</protein>
<dbReference type="GO" id="GO:0060271">
    <property type="term" value="P:cilium assembly"/>
    <property type="evidence" value="ECO:0007669"/>
    <property type="project" value="TreeGrafter"/>
</dbReference>
<dbReference type="Pfam" id="PF07289">
    <property type="entry name" value="BBL5"/>
    <property type="match status" value="1"/>
</dbReference>
<comment type="caution">
    <text evidence="9">The sequence shown here is derived from an EMBL/GenBank/DDBJ whole genome shotgun (WGS) entry which is preliminary data.</text>
</comment>
<evidence type="ECO:0000256" key="4">
    <source>
        <dbReference type="ARBA" id="ARBA00022490"/>
    </source>
</evidence>
<comment type="similarity">
    <text evidence="3">Belongs to the BBS5 family.</text>
</comment>
<organism evidence="9 10">
    <name type="scientific">Planoprotostelium fungivorum</name>
    <dbReference type="NCBI Taxonomy" id="1890364"/>
    <lineage>
        <taxon>Eukaryota</taxon>
        <taxon>Amoebozoa</taxon>
        <taxon>Evosea</taxon>
        <taxon>Variosea</taxon>
        <taxon>Cavosteliida</taxon>
        <taxon>Cavosteliaceae</taxon>
        <taxon>Planoprotostelium</taxon>
    </lineage>
</organism>
<evidence type="ECO:0000256" key="5">
    <source>
        <dbReference type="ARBA" id="ARBA00023069"/>
    </source>
</evidence>
<evidence type="ECO:0000256" key="2">
    <source>
        <dbReference type="ARBA" id="ARBA00004245"/>
    </source>
</evidence>
<evidence type="ECO:0000256" key="7">
    <source>
        <dbReference type="ARBA" id="ARBA00023273"/>
    </source>
</evidence>
<dbReference type="EMBL" id="MDYQ01000022">
    <property type="protein sequence ID" value="PRP87192.1"/>
    <property type="molecule type" value="Genomic_DNA"/>
</dbReference>
<keyword evidence="5" id="KW-0969">Cilium</keyword>
<reference evidence="9 10" key="1">
    <citation type="journal article" date="2018" name="Genome Biol. Evol.">
        <title>Multiple Roots of Fruiting Body Formation in Amoebozoa.</title>
        <authorList>
            <person name="Hillmann F."/>
            <person name="Forbes G."/>
            <person name="Novohradska S."/>
            <person name="Ferling I."/>
            <person name="Riege K."/>
            <person name="Groth M."/>
            <person name="Westermann M."/>
            <person name="Marz M."/>
            <person name="Spaller T."/>
            <person name="Winckler T."/>
            <person name="Schaap P."/>
            <person name="Glockner G."/>
        </authorList>
    </citation>
    <scope>NUCLEOTIDE SEQUENCE [LARGE SCALE GENOMIC DNA]</scope>
    <source>
        <strain evidence="9 10">Jena</strain>
    </source>
</reference>
<comment type="subcellular location">
    <subcellularLocation>
        <location evidence="1">Cell projection</location>
        <location evidence="1">Cilium</location>
    </subcellularLocation>
    <subcellularLocation>
        <location evidence="2">Cytoplasm</location>
        <location evidence="2">Cytoskeleton</location>
    </subcellularLocation>
</comment>
<evidence type="ECO:0000313" key="10">
    <source>
        <dbReference type="Proteomes" id="UP000241769"/>
    </source>
</evidence>
<evidence type="ECO:0000256" key="6">
    <source>
        <dbReference type="ARBA" id="ARBA00023212"/>
    </source>
</evidence>
<name>A0A2P6NT99_9EUKA</name>
<dbReference type="InterPro" id="IPR014003">
    <property type="entry name" value="BBS5_PH"/>
</dbReference>
<feature type="domain" description="BBSome complex member BBS5 PH" evidence="8">
    <location>
        <begin position="43"/>
        <end position="88"/>
    </location>
</feature>
<dbReference type="AlphaFoldDB" id="A0A2P6NT99"/>
<dbReference type="SMART" id="SM00683">
    <property type="entry name" value="DM16"/>
    <property type="match status" value="2"/>
</dbReference>
<keyword evidence="6" id="KW-0206">Cytoskeleton</keyword>